<sequence>MISSTFFLDTAWAGNNKCSYPSGNVSVRGYVKKDGSRVKPYVRTTSNTTKKDNWSTIGNTNPYTGKKGTKRP</sequence>
<evidence type="ECO:0000313" key="3">
    <source>
        <dbReference type="Proteomes" id="UP000249467"/>
    </source>
</evidence>
<dbReference type="AlphaFoldDB" id="A0A2W4W3M6"/>
<feature type="region of interest" description="Disordered" evidence="1">
    <location>
        <begin position="43"/>
        <end position="72"/>
    </location>
</feature>
<feature type="compositionally biased region" description="Polar residues" evidence="1">
    <location>
        <begin position="43"/>
        <end position="63"/>
    </location>
</feature>
<reference evidence="2 3" key="2">
    <citation type="submission" date="2018-06" db="EMBL/GenBank/DDBJ databases">
        <title>Metagenomic assembly of (sub)arctic Cyanobacteria and their associated microbiome from non-axenic cultures.</title>
        <authorList>
            <person name="Baurain D."/>
        </authorList>
    </citation>
    <scope>NUCLEOTIDE SEQUENCE [LARGE SCALE GENOMIC DNA]</scope>
    <source>
        <strain evidence="2">ULC066bin1</strain>
    </source>
</reference>
<reference evidence="2 3" key="1">
    <citation type="submission" date="2018-04" db="EMBL/GenBank/DDBJ databases">
        <authorList>
            <person name="Go L.Y."/>
            <person name="Mitchell J.A."/>
        </authorList>
    </citation>
    <scope>NUCLEOTIDE SEQUENCE [LARGE SCALE GENOMIC DNA]</scope>
    <source>
        <strain evidence="2">ULC066bin1</strain>
    </source>
</reference>
<organism evidence="2 3">
    <name type="scientific">Pseudanabaena frigida</name>
    <dbReference type="NCBI Taxonomy" id="945775"/>
    <lineage>
        <taxon>Bacteria</taxon>
        <taxon>Bacillati</taxon>
        <taxon>Cyanobacteriota</taxon>
        <taxon>Cyanophyceae</taxon>
        <taxon>Pseudanabaenales</taxon>
        <taxon>Pseudanabaenaceae</taxon>
        <taxon>Pseudanabaena</taxon>
    </lineage>
</organism>
<gene>
    <name evidence="2" type="ORF">DCF19_14620</name>
</gene>
<name>A0A2W4W3M6_9CYAN</name>
<dbReference type="EMBL" id="QBML01000019">
    <property type="protein sequence ID" value="PZO39246.1"/>
    <property type="molecule type" value="Genomic_DNA"/>
</dbReference>
<proteinExistence type="predicted"/>
<dbReference type="Proteomes" id="UP000249467">
    <property type="component" value="Unassembled WGS sequence"/>
</dbReference>
<accession>A0A2W4W3M6</accession>
<evidence type="ECO:0000256" key="1">
    <source>
        <dbReference type="SAM" id="MobiDB-lite"/>
    </source>
</evidence>
<protein>
    <submittedName>
        <fullName evidence="2">Uncharacterized protein</fullName>
    </submittedName>
</protein>
<evidence type="ECO:0000313" key="2">
    <source>
        <dbReference type="EMBL" id="PZO39246.1"/>
    </source>
</evidence>
<comment type="caution">
    <text evidence="2">The sequence shown here is derived from an EMBL/GenBank/DDBJ whole genome shotgun (WGS) entry which is preliminary data.</text>
</comment>